<organism evidence="4 5">
    <name type="scientific">Knoellia locipacati</name>
    <dbReference type="NCBI Taxonomy" id="882824"/>
    <lineage>
        <taxon>Bacteria</taxon>
        <taxon>Bacillati</taxon>
        <taxon>Actinomycetota</taxon>
        <taxon>Actinomycetes</taxon>
        <taxon>Micrococcales</taxon>
        <taxon>Intrasporangiaceae</taxon>
        <taxon>Knoellia</taxon>
    </lineage>
</organism>
<dbReference type="AlphaFoldDB" id="A0A512SXX2"/>
<dbReference type="InterPro" id="IPR042183">
    <property type="entry name" value="MmgE/PrpD_sf_1"/>
</dbReference>
<evidence type="ECO:0008006" key="6">
    <source>
        <dbReference type="Google" id="ProtNLM"/>
    </source>
</evidence>
<accession>A0A512SXX2</accession>
<dbReference type="PANTHER" id="PTHR16943:SF8">
    <property type="entry name" value="2-METHYLCITRATE DEHYDRATASE"/>
    <property type="match status" value="1"/>
</dbReference>
<dbReference type="Gene3D" id="3.30.1330.120">
    <property type="entry name" value="2-methylcitrate dehydratase PrpD"/>
    <property type="match status" value="1"/>
</dbReference>
<dbReference type="GO" id="GO:0016829">
    <property type="term" value="F:lyase activity"/>
    <property type="evidence" value="ECO:0007669"/>
    <property type="project" value="InterPro"/>
</dbReference>
<dbReference type="SUPFAM" id="SSF103378">
    <property type="entry name" value="2-methylcitrate dehydratase PrpD"/>
    <property type="match status" value="1"/>
</dbReference>
<dbReference type="Pfam" id="PF03972">
    <property type="entry name" value="MmgE_PrpD_N"/>
    <property type="match status" value="1"/>
</dbReference>
<comment type="similarity">
    <text evidence="1">Belongs to the PrpD family.</text>
</comment>
<dbReference type="InterPro" id="IPR045336">
    <property type="entry name" value="MmgE_PrpD_N"/>
</dbReference>
<dbReference type="PANTHER" id="PTHR16943">
    <property type="entry name" value="2-METHYLCITRATE DEHYDRATASE-RELATED"/>
    <property type="match status" value="1"/>
</dbReference>
<dbReference type="EMBL" id="BKBA01000003">
    <property type="protein sequence ID" value="GEQ12754.1"/>
    <property type="molecule type" value="Genomic_DNA"/>
</dbReference>
<evidence type="ECO:0000313" key="4">
    <source>
        <dbReference type="EMBL" id="GEQ12754.1"/>
    </source>
</evidence>
<comment type="caution">
    <text evidence="4">The sequence shown here is derived from an EMBL/GenBank/DDBJ whole genome shotgun (WGS) entry which is preliminary data.</text>
</comment>
<dbReference type="Proteomes" id="UP000321793">
    <property type="component" value="Unassembled WGS sequence"/>
</dbReference>
<keyword evidence="5" id="KW-1185">Reference proteome</keyword>
<evidence type="ECO:0000256" key="1">
    <source>
        <dbReference type="ARBA" id="ARBA00006174"/>
    </source>
</evidence>
<gene>
    <name evidence="4" type="ORF">KLO01_08010</name>
</gene>
<dbReference type="RefSeq" id="WP_147062307.1">
    <property type="nucleotide sequence ID" value="NZ_BAABDN010000001.1"/>
</dbReference>
<dbReference type="InterPro" id="IPR045337">
    <property type="entry name" value="MmgE_PrpD_C"/>
</dbReference>
<dbReference type="InterPro" id="IPR036148">
    <property type="entry name" value="MmgE/PrpD_sf"/>
</dbReference>
<dbReference type="Gene3D" id="1.10.4100.10">
    <property type="entry name" value="2-methylcitrate dehydratase PrpD"/>
    <property type="match status" value="1"/>
</dbReference>
<dbReference type="OrthoDB" id="9797528at2"/>
<feature type="domain" description="MmgE/PrpD N-terminal" evidence="2">
    <location>
        <begin position="18"/>
        <end position="244"/>
    </location>
</feature>
<dbReference type="InterPro" id="IPR042188">
    <property type="entry name" value="MmgE/PrpD_sf_2"/>
</dbReference>
<proteinExistence type="inferred from homology"/>
<name>A0A512SXX2_9MICO</name>
<evidence type="ECO:0000259" key="2">
    <source>
        <dbReference type="Pfam" id="PF03972"/>
    </source>
</evidence>
<protein>
    <recommendedName>
        <fullName evidence="6">MmgE/PrpD family protein</fullName>
    </recommendedName>
</protein>
<feature type="domain" description="MmgE/PrpD C-terminal" evidence="3">
    <location>
        <begin position="262"/>
        <end position="412"/>
    </location>
</feature>
<dbReference type="Pfam" id="PF19305">
    <property type="entry name" value="MmgE_PrpD_C"/>
    <property type="match status" value="1"/>
</dbReference>
<sequence length="465" mass="47586">MDMARAWTEDLAARRAFDLDVSEQEALTRLLVDALSIASAGAQAEGVRETVAALAGLGEGEVPVPWTDLQLDVPQAGLAMSALIHAWDFDDTHDEAVVHTSAVALPAALAVGLREGRSGADVLDGFVVGVQVLARLSRLVGPQHGMIRTAGLGALAAAAAAARTLGLTPEQLGHAVSLVLPSAGSRHSRQVVADSATNKRLQPGLAVQAGITAAYLARAGVSGPVGWLDGEYGIASLAATEPDLDVLLAPGWEGARLSLKPYPACRYTHSAITATSRALASLPAGATVDRAEVHVPSGAGYAMVSRPFARRGAPIVDAQFSIPWLVAAHVVTGRLDLRTVAGPDLLDPEVEALATRVVVHQDQPETSEMVPATVDLHTADGLTVSGTAPMLGSPQEPMDDALLAAKAAGCFAVAGVDPVAGLAAVRDVVGSLADVPRGGLDAALAGLATPNPFRTTTQETAWTSA</sequence>
<evidence type="ECO:0000259" key="3">
    <source>
        <dbReference type="Pfam" id="PF19305"/>
    </source>
</evidence>
<reference evidence="4 5" key="1">
    <citation type="submission" date="2019-07" db="EMBL/GenBank/DDBJ databases">
        <title>Whole genome shotgun sequence of Knoellia locipacati NBRC 109775.</title>
        <authorList>
            <person name="Hosoyama A."/>
            <person name="Uohara A."/>
            <person name="Ohji S."/>
            <person name="Ichikawa N."/>
        </authorList>
    </citation>
    <scope>NUCLEOTIDE SEQUENCE [LARGE SCALE GENOMIC DNA]</scope>
    <source>
        <strain evidence="4 5">NBRC 109775</strain>
    </source>
</reference>
<dbReference type="InterPro" id="IPR005656">
    <property type="entry name" value="MmgE_PrpD"/>
</dbReference>
<evidence type="ECO:0000313" key="5">
    <source>
        <dbReference type="Proteomes" id="UP000321793"/>
    </source>
</evidence>